<reference evidence="1 2" key="1">
    <citation type="submission" date="2016-10" db="EMBL/GenBank/DDBJ databases">
        <authorList>
            <person name="de Groot N.N."/>
        </authorList>
    </citation>
    <scope>NUCLEOTIDE SEQUENCE [LARGE SCALE GENOMIC DNA]</scope>
    <source>
        <strain evidence="1 2">DSM 26130</strain>
    </source>
</reference>
<evidence type="ECO:0000313" key="2">
    <source>
        <dbReference type="Proteomes" id="UP000198598"/>
    </source>
</evidence>
<dbReference type="EMBL" id="FOLQ01000021">
    <property type="protein sequence ID" value="SFE88090.1"/>
    <property type="molecule type" value="Genomic_DNA"/>
</dbReference>
<gene>
    <name evidence="1" type="ORF">SAMN05216167_12130</name>
</gene>
<organism evidence="1 2">
    <name type="scientific">Spirosoma endophyticum</name>
    <dbReference type="NCBI Taxonomy" id="662367"/>
    <lineage>
        <taxon>Bacteria</taxon>
        <taxon>Pseudomonadati</taxon>
        <taxon>Bacteroidota</taxon>
        <taxon>Cytophagia</taxon>
        <taxon>Cytophagales</taxon>
        <taxon>Cytophagaceae</taxon>
        <taxon>Spirosoma</taxon>
    </lineage>
</organism>
<accession>A0A1I2E760</accession>
<evidence type="ECO:0008006" key="3">
    <source>
        <dbReference type="Google" id="ProtNLM"/>
    </source>
</evidence>
<keyword evidence="2" id="KW-1185">Reference proteome</keyword>
<dbReference type="RefSeq" id="WP_093833107.1">
    <property type="nucleotide sequence ID" value="NZ_FOLQ01000021.1"/>
</dbReference>
<proteinExistence type="predicted"/>
<protein>
    <recommendedName>
        <fullName evidence="3">Lipoprotein</fullName>
    </recommendedName>
</protein>
<dbReference type="OrthoDB" id="956194at2"/>
<name>A0A1I2E760_9BACT</name>
<dbReference type="AlphaFoldDB" id="A0A1I2E760"/>
<dbReference type="Proteomes" id="UP000198598">
    <property type="component" value="Unassembled WGS sequence"/>
</dbReference>
<evidence type="ECO:0000313" key="1">
    <source>
        <dbReference type="EMBL" id="SFE88090.1"/>
    </source>
</evidence>
<sequence length="156" mass="16587">MNKLALLMLSLITLSLGGCRQNDQEATPDLATSLVGQFKATYLIADPTTQQSSSSGSLSLVQLERKNNNTLAVKVKIDDGAVQVNDRFDAVVTPTNLEGDGLLIPDLRSRYNLTASNLNGKGSGVSSLNLYQDGKIRGGLSYVNSLGQIISLAFVL</sequence>
<dbReference type="PROSITE" id="PS51257">
    <property type="entry name" value="PROKAR_LIPOPROTEIN"/>
    <property type="match status" value="1"/>
</dbReference>